<dbReference type="Proteomes" id="UP000267536">
    <property type="component" value="Unassembled WGS sequence"/>
</dbReference>
<dbReference type="GO" id="GO:0008253">
    <property type="term" value="F:5'-nucleotidase activity"/>
    <property type="evidence" value="ECO:0007669"/>
    <property type="project" value="UniProtKB-EC"/>
</dbReference>
<dbReference type="PANTHER" id="PTHR30457:SF0">
    <property type="entry name" value="PHOSPHATASE, PUTATIVE (AFU_ORTHOLOGUE AFUA_4G01070)-RELATED"/>
    <property type="match status" value="1"/>
</dbReference>
<feature type="domain" description="Survival protein SurE-like phosphatase/nucleotidase" evidence="6">
    <location>
        <begin position="3"/>
        <end position="190"/>
    </location>
</feature>
<reference evidence="7 8" key="1">
    <citation type="submission" date="2018-11" db="EMBL/GenBank/DDBJ databases">
        <title>Draft genome sequence of Gordonia sp. RS15-1S isolated from rice stems.</title>
        <authorList>
            <person name="Muangham S."/>
        </authorList>
    </citation>
    <scope>NUCLEOTIDE SEQUENCE [LARGE SCALE GENOMIC DNA]</scope>
    <source>
        <strain evidence="7 8">RS15-1S</strain>
    </source>
</reference>
<dbReference type="InterPro" id="IPR030048">
    <property type="entry name" value="SurE"/>
</dbReference>
<dbReference type="PANTHER" id="PTHR30457">
    <property type="entry name" value="5'-NUCLEOTIDASE SURE"/>
    <property type="match status" value="1"/>
</dbReference>
<keyword evidence="8" id="KW-1185">Reference proteome</keyword>
<dbReference type="RefSeq" id="WP_123926775.1">
    <property type="nucleotide sequence ID" value="NZ_JBPSDP010000004.1"/>
</dbReference>
<evidence type="ECO:0000313" key="7">
    <source>
        <dbReference type="EMBL" id="RPA64688.1"/>
    </source>
</evidence>
<evidence type="ECO:0000256" key="2">
    <source>
        <dbReference type="ARBA" id="ARBA00011062"/>
    </source>
</evidence>
<dbReference type="OrthoDB" id="9780815at2"/>
<protein>
    <recommendedName>
        <fullName evidence="3">5'-nucleotidase</fullName>
        <ecNumber evidence="3">3.1.3.5</ecNumber>
    </recommendedName>
</protein>
<dbReference type="Gene3D" id="3.40.1210.10">
    <property type="entry name" value="Survival protein SurE-like phosphatase/nucleotidase"/>
    <property type="match status" value="1"/>
</dbReference>
<dbReference type="SUPFAM" id="SSF64167">
    <property type="entry name" value="SurE-like"/>
    <property type="match status" value="1"/>
</dbReference>
<dbReference type="EMBL" id="RKMH01000004">
    <property type="protein sequence ID" value="RPA64688.1"/>
    <property type="molecule type" value="Genomic_DNA"/>
</dbReference>
<dbReference type="GO" id="GO:0046872">
    <property type="term" value="F:metal ion binding"/>
    <property type="evidence" value="ECO:0007669"/>
    <property type="project" value="UniProtKB-KW"/>
</dbReference>
<dbReference type="InterPro" id="IPR002828">
    <property type="entry name" value="SurE-like_Pase/nucleotidase"/>
</dbReference>
<gene>
    <name evidence="7" type="ORF">EF294_06015</name>
</gene>
<organism evidence="7 8">
    <name type="scientific">Gordonia oryzae</name>
    <dbReference type="NCBI Taxonomy" id="2487349"/>
    <lineage>
        <taxon>Bacteria</taxon>
        <taxon>Bacillati</taxon>
        <taxon>Actinomycetota</taxon>
        <taxon>Actinomycetes</taxon>
        <taxon>Mycobacteriales</taxon>
        <taxon>Gordoniaceae</taxon>
        <taxon>Gordonia</taxon>
    </lineage>
</organism>
<accession>A0A3N4GUQ0</accession>
<dbReference type="AlphaFoldDB" id="A0A3N4GUQ0"/>
<dbReference type="InterPro" id="IPR036523">
    <property type="entry name" value="SurE-like_sf"/>
</dbReference>
<dbReference type="Pfam" id="PF01975">
    <property type="entry name" value="SurE"/>
    <property type="match status" value="1"/>
</dbReference>
<evidence type="ECO:0000313" key="8">
    <source>
        <dbReference type="Proteomes" id="UP000267536"/>
    </source>
</evidence>
<comment type="catalytic activity">
    <reaction evidence="1">
        <text>a ribonucleoside 5'-phosphate + H2O = a ribonucleoside + phosphate</text>
        <dbReference type="Rhea" id="RHEA:12484"/>
        <dbReference type="ChEBI" id="CHEBI:15377"/>
        <dbReference type="ChEBI" id="CHEBI:18254"/>
        <dbReference type="ChEBI" id="CHEBI:43474"/>
        <dbReference type="ChEBI" id="CHEBI:58043"/>
        <dbReference type="EC" id="3.1.3.5"/>
    </reaction>
</comment>
<sequence length="259" mass="26415">MRILVTNDDGYDAPGLNAAASALIEAGHEVIVAAPLTERSGSGSSLGSIEDGAHIPVLSTSLPGLGATPVYAFDCPPALAVVACCAGSYGRAPDLVVSGINPGHNTGRSILFSSTVGAVLAARVAGISGLAVSCGFPPAHRFDTAATVITRLVEWMTASGAPRMSLNVNVPDVDYADLGGIRITGLAARSMFSIRMSPTESGLILHREERSRGFTEGTDSAAVAAGFVSVTALSGVGDENETLELGSRHDEILGALERL</sequence>
<evidence type="ECO:0000256" key="5">
    <source>
        <dbReference type="ARBA" id="ARBA00022801"/>
    </source>
</evidence>
<evidence type="ECO:0000256" key="1">
    <source>
        <dbReference type="ARBA" id="ARBA00000815"/>
    </source>
</evidence>
<comment type="caution">
    <text evidence="7">The sequence shown here is derived from an EMBL/GenBank/DDBJ whole genome shotgun (WGS) entry which is preliminary data.</text>
</comment>
<evidence type="ECO:0000256" key="4">
    <source>
        <dbReference type="ARBA" id="ARBA00022723"/>
    </source>
</evidence>
<comment type="similarity">
    <text evidence="2">Belongs to the SurE nucleotidase family.</text>
</comment>
<keyword evidence="4" id="KW-0479">Metal-binding</keyword>
<evidence type="ECO:0000256" key="3">
    <source>
        <dbReference type="ARBA" id="ARBA00012643"/>
    </source>
</evidence>
<keyword evidence="5" id="KW-0378">Hydrolase</keyword>
<dbReference type="EC" id="3.1.3.5" evidence="3"/>
<proteinExistence type="inferred from homology"/>
<evidence type="ECO:0000259" key="6">
    <source>
        <dbReference type="Pfam" id="PF01975"/>
    </source>
</evidence>
<name>A0A3N4GUQ0_9ACTN</name>